<evidence type="ECO:0000313" key="4">
    <source>
        <dbReference type="EMBL" id="GLV60183.1"/>
    </source>
</evidence>
<comment type="caution">
    <text evidence="4">The sequence shown here is derived from an EMBL/GenBank/DDBJ whole genome shotgun (WGS) entry which is preliminary data.</text>
</comment>
<dbReference type="EMBL" id="BSRI01000002">
    <property type="protein sequence ID" value="GLV60183.1"/>
    <property type="molecule type" value="Genomic_DNA"/>
</dbReference>
<dbReference type="Gene3D" id="2.20.25.110">
    <property type="entry name" value="S-adenosyl-L-methionine-dependent methyltransferases"/>
    <property type="match status" value="1"/>
</dbReference>
<evidence type="ECO:0000256" key="1">
    <source>
        <dbReference type="ARBA" id="ARBA00022603"/>
    </source>
</evidence>
<dbReference type="Proteomes" id="UP001344906">
    <property type="component" value="Unassembled WGS sequence"/>
</dbReference>
<dbReference type="Gene3D" id="3.40.50.150">
    <property type="entry name" value="Vaccinia Virus protein VP39"/>
    <property type="match status" value="1"/>
</dbReference>
<keyword evidence="1 4" id="KW-0489">Methyltransferase</keyword>
<feature type="domain" description="Methyltransferase" evidence="3">
    <location>
        <begin position="47"/>
        <end position="142"/>
    </location>
</feature>
<proteinExistence type="predicted"/>
<dbReference type="GO" id="GO:0008168">
    <property type="term" value="F:methyltransferase activity"/>
    <property type="evidence" value="ECO:0007669"/>
    <property type="project" value="UniProtKB-KW"/>
</dbReference>
<dbReference type="PANTHER" id="PTHR43861:SF1">
    <property type="entry name" value="TRANS-ACONITATE 2-METHYLTRANSFERASE"/>
    <property type="match status" value="1"/>
</dbReference>
<keyword evidence="2" id="KW-0808">Transferase</keyword>
<protein>
    <submittedName>
        <fullName evidence="4">Methyltransferase type 11</fullName>
    </submittedName>
</protein>
<dbReference type="SUPFAM" id="SSF53335">
    <property type="entry name" value="S-adenosyl-L-methionine-dependent methyltransferases"/>
    <property type="match status" value="1"/>
</dbReference>
<dbReference type="InterPro" id="IPR029063">
    <property type="entry name" value="SAM-dependent_MTases_sf"/>
</dbReference>
<dbReference type="RefSeq" id="WP_338257181.1">
    <property type="nucleotide sequence ID" value="NZ_BSRI01000002.1"/>
</dbReference>
<dbReference type="CDD" id="cd02440">
    <property type="entry name" value="AdoMet_MTases"/>
    <property type="match status" value="1"/>
</dbReference>
<evidence type="ECO:0000256" key="2">
    <source>
        <dbReference type="ARBA" id="ARBA00022679"/>
    </source>
</evidence>
<dbReference type="PANTHER" id="PTHR43861">
    <property type="entry name" value="TRANS-ACONITATE 2-METHYLTRANSFERASE-RELATED"/>
    <property type="match status" value="1"/>
</dbReference>
<dbReference type="GO" id="GO:0032259">
    <property type="term" value="P:methylation"/>
    <property type="evidence" value="ECO:0007669"/>
    <property type="project" value="UniProtKB-KW"/>
</dbReference>
<evidence type="ECO:0000259" key="3">
    <source>
        <dbReference type="Pfam" id="PF13649"/>
    </source>
</evidence>
<accession>A0ABQ6G5W4</accession>
<keyword evidence="5" id="KW-1185">Reference proteome</keyword>
<dbReference type="Pfam" id="PF13649">
    <property type="entry name" value="Methyltransf_25"/>
    <property type="match status" value="1"/>
</dbReference>
<dbReference type="InterPro" id="IPR041698">
    <property type="entry name" value="Methyltransf_25"/>
</dbReference>
<sequence length="249" mass="28760">MGETPWYEKFFDEDYVRLYAPFLLPDRTRQDVADIIRLLDLQPENSVLDLCCGYGRHALELARYGCQVTGQDLSPRLLEQARASTAEQDLRIRWLQGDMRTIPFENEFDVIINMFTSFGYFDSDEEDQKVLQQVYRALKPGGFFLLETIHQARVARTSAPQGIIRYPDGLIVLEERNLDLFSSHNNVRISLLYPDGRRNEHQQSIRVYTLTELARMLRQAGLELTTYYGGLDGSALTIESRLVLICQKP</sequence>
<gene>
    <name evidence="4" type="ORF">KDH_70050</name>
</gene>
<organism evidence="4 5">
    <name type="scientific">Dictyobacter halimunensis</name>
    <dbReference type="NCBI Taxonomy" id="3026934"/>
    <lineage>
        <taxon>Bacteria</taxon>
        <taxon>Bacillati</taxon>
        <taxon>Chloroflexota</taxon>
        <taxon>Ktedonobacteria</taxon>
        <taxon>Ktedonobacterales</taxon>
        <taxon>Dictyobacteraceae</taxon>
        <taxon>Dictyobacter</taxon>
    </lineage>
</organism>
<reference evidence="4 5" key="1">
    <citation type="submission" date="2023-02" db="EMBL/GenBank/DDBJ databases">
        <title>Dictyobacter halimunensis sp. nov., a new member of the class Ktedonobacteria from forest soil in a geothermal area.</title>
        <authorList>
            <person name="Rachmania M.K."/>
            <person name="Ningsih F."/>
            <person name="Sakai Y."/>
            <person name="Yabe S."/>
            <person name="Yokota A."/>
            <person name="Sjamsuridzal W."/>
        </authorList>
    </citation>
    <scope>NUCLEOTIDE SEQUENCE [LARGE SCALE GENOMIC DNA]</scope>
    <source>
        <strain evidence="4 5">S3.2.2.5</strain>
    </source>
</reference>
<evidence type="ECO:0000313" key="5">
    <source>
        <dbReference type="Proteomes" id="UP001344906"/>
    </source>
</evidence>
<name>A0ABQ6G5W4_9CHLR</name>